<dbReference type="InterPro" id="IPR036291">
    <property type="entry name" value="NAD(P)-bd_dom_sf"/>
</dbReference>
<evidence type="ECO:0000313" key="2">
    <source>
        <dbReference type="EMBL" id="KAF1976988.1"/>
    </source>
</evidence>
<dbReference type="GO" id="GO:0005739">
    <property type="term" value="C:mitochondrion"/>
    <property type="evidence" value="ECO:0007669"/>
    <property type="project" value="TreeGrafter"/>
</dbReference>
<dbReference type="Gene3D" id="3.90.180.10">
    <property type="entry name" value="Medium-chain alcohol dehydrogenases, catalytic domain"/>
    <property type="match status" value="1"/>
</dbReference>
<dbReference type="OrthoDB" id="201656at2759"/>
<dbReference type="Pfam" id="PF08240">
    <property type="entry name" value="ADH_N"/>
    <property type="match status" value="1"/>
</dbReference>
<reference evidence="2" key="1">
    <citation type="journal article" date="2020" name="Stud. Mycol.">
        <title>101 Dothideomycetes genomes: a test case for predicting lifestyles and emergence of pathogens.</title>
        <authorList>
            <person name="Haridas S."/>
            <person name="Albert R."/>
            <person name="Binder M."/>
            <person name="Bloem J."/>
            <person name="Labutti K."/>
            <person name="Salamov A."/>
            <person name="Andreopoulos B."/>
            <person name="Baker S."/>
            <person name="Barry K."/>
            <person name="Bills G."/>
            <person name="Bluhm B."/>
            <person name="Cannon C."/>
            <person name="Castanera R."/>
            <person name="Culley D."/>
            <person name="Daum C."/>
            <person name="Ezra D."/>
            <person name="Gonzalez J."/>
            <person name="Henrissat B."/>
            <person name="Kuo A."/>
            <person name="Liang C."/>
            <person name="Lipzen A."/>
            <person name="Lutzoni F."/>
            <person name="Magnuson J."/>
            <person name="Mondo S."/>
            <person name="Nolan M."/>
            <person name="Ohm R."/>
            <person name="Pangilinan J."/>
            <person name="Park H.-J."/>
            <person name="Ramirez L."/>
            <person name="Alfaro M."/>
            <person name="Sun H."/>
            <person name="Tritt A."/>
            <person name="Yoshinaga Y."/>
            <person name="Zwiers L.-H."/>
            <person name="Turgeon B."/>
            <person name="Goodwin S."/>
            <person name="Spatafora J."/>
            <person name="Crous P."/>
            <person name="Grigoriev I."/>
        </authorList>
    </citation>
    <scope>NUCLEOTIDE SEQUENCE</scope>
    <source>
        <strain evidence="2">CBS 107.79</strain>
    </source>
</reference>
<dbReference type="SUPFAM" id="SSF51735">
    <property type="entry name" value="NAD(P)-binding Rossmann-fold domains"/>
    <property type="match status" value="1"/>
</dbReference>
<dbReference type="PANTHER" id="PTHR11695">
    <property type="entry name" value="ALCOHOL DEHYDROGENASE RELATED"/>
    <property type="match status" value="1"/>
</dbReference>
<dbReference type="GO" id="GO:0016491">
    <property type="term" value="F:oxidoreductase activity"/>
    <property type="evidence" value="ECO:0007669"/>
    <property type="project" value="InterPro"/>
</dbReference>
<proteinExistence type="predicted"/>
<dbReference type="EMBL" id="ML976664">
    <property type="protein sequence ID" value="KAF1976988.1"/>
    <property type="molecule type" value="Genomic_DNA"/>
</dbReference>
<accession>A0A6A5VJW4</accession>
<protein>
    <submittedName>
        <fullName evidence="2">NAD(P)-binding protein</fullName>
    </submittedName>
</protein>
<dbReference type="InterPro" id="IPR011032">
    <property type="entry name" value="GroES-like_sf"/>
</dbReference>
<dbReference type="SMART" id="SM00829">
    <property type="entry name" value="PKS_ER"/>
    <property type="match status" value="1"/>
</dbReference>
<gene>
    <name evidence="2" type="ORF">BU23DRAFT_662249</name>
</gene>
<dbReference type="Gene3D" id="3.40.50.720">
    <property type="entry name" value="NAD(P)-binding Rossmann-like Domain"/>
    <property type="match status" value="1"/>
</dbReference>
<dbReference type="Proteomes" id="UP000800036">
    <property type="component" value="Unassembled WGS sequence"/>
</dbReference>
<dbReference type="InterPro" id="IPR013154">
    <property type="entry name" value="ADH-like_N"/>
</dbReference>
<evidence type="ECO:0000259" key="1">
    <source>
        <dbReference type="SMART" id="SM00829"/>
    </source>
</evidence>
<feature type="domain" description="Enoyl reductase (ER)" evidence="1">
    <location>
        <begin position="15"/>
        <end position="354"/>
    </location>
</feature>
<organism evidence="2 3">
    <name type="scientific">Bimuria novae-zelandiae CBS 107.79</name>
    <dbReference type="NCBI Taxonomy" id="1447943"/>
    <lineage>
        <taxon>Eukaryota</taxon>
        <taxon>Fungi</taxon>
        <taxon>Dikarya</taxon>
        <taxon>Ascomycota</taxon>
        <taxon>Pezizomycotina</taxon>
        <taxon>Dothideomycetes</taxon>
        <taxon>Pleosporomycetidae</taxon>
        <taxon>Pleosporales</taxon>
        <taxon>Massarineae</taxon>
        <taxon>Didymosphaeriaceae</taxon>
        <taxon>Bimuria</taxon>
    </lineage>
</organism>
<dbReference type="SUPFAM" id="SSF50129">
    <property type="entry name" value="GroES-like"/>
    <property type="match status" value="1"/>
</dbReference>
<keyword evidence="3" id="KW-1185">Reference proteome</keyword>
<sequence>MPSLPPSNISLTYSSPSSTPHLTYLPLKDPASNQLIIKVRYAAINPCDIQLWHSTLVGWARFGREGTMGWDYSGTIAAVGDSLKGKWEVGDEVLGLCDGPAAQGTFTKYLTISDKAPIARKPKGWTLAEAAAVPLVTLTAFACLDRLPPAKPFIAHRRVVVSGASGGTGMWCVQLAKKVYDCHVTAICSGQNADFVRELGADEVIDYTTPNVPQALVNHCSGGLKFDMFIDCVGGTGMFGIWREIIQKEGTYITIVGDKTSRTVSGPPLTYFTYPAQVLRHCLGWVFGPRYAAVILYDESKYLEQVTRLTDKNEVKVVVQEIIEGILEEGSEKEAWERASTLLEQGRIRGKVVLKVQK</sequence>
<evidence type="ECO:0000313" key="3">
    <source>
        <dbReference type="Proteomes" id="UP000800036"/>
    </source>
</evidence>
<dbReference type="PANTHER" id="PTHR11695:SF647">
    <property type="entry name" value="ENOYL REDUCTASE (ER) DOMAIN-CONTAINING PROTEIN"/>
    <property type="match status" value="1"/>
</dbReference>
<dbReference type="CDD" id="cd08267">
    <property type="entry name" value="MDR1"/>
    <property type="match status" value="1"/>
</dbReference>
<dbReference type="InterPro" id="IPR050700">
    <property type="entry name" value="YIM1/Zinc_Alcohol_DH_Fams"/>
</dbReference>
<name>A0A6A5VJW4_9PLEO</name>
<dbReference type="AlphaFoldDB" id="A0A6A5VJW4"/>
<dbReference type="InterPro" id="IPR020843">
    <property type="entry name" value="ER"/>
</dbReference>
<dbReference type="Pfam" id="PF13602">
    <property type="entry name" value="ADH_zinc_N_2"/>
    <property type="match status" value="1"/>
</dbReference>